<dbReference type="AlphaFoldDB" id="A0A371GSB3"/>
<proteinExistence type="predicted"/>
<feature type="non-terminal residue" evidence="1">
    <location>
        <position position="1"/>
    </location>
</feature>
<accession>A0A371GSB3</accession>
<dbReference type="OrthoDB" id="1433117at2759"/>
<protein>
    <submittedName>
        <fullName evidence="1">Uncharacterized protein</fullName>
    </submittedName>
</protein>
<name>A0A371GSB3_MUCPR</name>
<keyword evidence="2" id="KW-1185">Reference proteome</keyword>
<reference evidence="1" key="1">
    <citation type="submission" date="2018-05" db="EMBL/GenBank/DDBJ databases">
        <title>Draft genome of Mucuna pruriens seed.</title>
        <authorList>
            <person name="Nnadi N.E."/>
            <person name="Vos R."/>
            <person name="Hasami M.H."/>
            <person name="Devisetty U.K."/>
            <person name="Aguiy J.C."/>
        </authorList>
    </citation>
    <scope>NUCLEOTIDE SEQUENCE [LARGE SCALE GENOMIC DNA]</scope>
    <source>
        <strain evidence="1">JCA_2017</strain>
    </source>
</reference>
<organism evidence="1 2">
    <name type="scientific">Mucuna pruriens</name>
    <name type="common">Velvet bean</name>
    <name type="synonym">Dolichos pruriens</name>
    <dbReference type="NCBI Taxonomy" id="157652"/>
    <lineage>
        <taxon>Eukaryota</taxon>
        <taxon>Viridiplantae</taxon>
        <taxon>Streptophyta</taxon>
        <taxon>Embryophyta</taxon>
        <taxon>Tracheophyta</taxon>
        <taxon>Spermatophyta</taxon>
        <taxon>Magnoliopsida</taxon>
        <taxon>eudicotyledons</taxon>
        <taxon>Gunneridae</taxon>
        <taxon>Pentapetalae</taxon>
        <taxon>rosids</taxon>
        <taxon>fabids</taxon>
        <taxon>Fabales</taxon>
        <taxon>Fabaceae</taxon>
        <taxon>Papilionoideae</taxon>
        <taxon>50 kb inversion clade</taxon>
        <taxon>NPAAA clade</taxon>
        <taxon>indigoferoid/millettioid clade</taxon>
        <taxon>Phaseoleae</taxon>
        <taxon>Mucuna</taxon>
    </lineage>
</organism>
<dbReference type="Proteomes" id="UP000257109">
    <property type="component" value="Unassembled WGS sequence"/>
</dbReference>
<evidence type="ECO:0000313" key="2">
    <source>
        <dbReference type="Proteomes" id="UP000257109"/>
    </source>
</evidence>
<dbReference type="EMBL" id="QJKJ01004629">
    <property type="protein sequence ID" value="RDX93366.1"/>
    <property type="molecule type" value="Genomic_DNA"/>
</dbReference>
<sequence length="94" mass="10924">MGEPLARRTRHKEGNNNQILCVELDIVEGLREKAHIREEGCKQRVAQSITPRRINEAKKSNMRENRKGSFKVKEAFKNIAYTLEFLDGKEVLRT</sequence>
<gene>
    <name evidence="1" type="ORF">CR513_24389</name>
</gene>
<comment type="caution">
    <text evidence="1">The sequence shown here is derived from an EMBL/GenBank/DDBJ whole genome shotgun (WGS) entry which is preliminary data.</text>
</comment>
<evidence type="ECO:0000313" key="1">
    <source>
        <dbReference type="EMBL" id="RDX93366.1"/>
    </source>
</evidence>